<reference evidence="3 4" key="1">
    <citation type="submission" date="2018-06" db="EMBL/GenBank/DDBJ databases">
        <title>Complete Genomes of Monosporascus.</title>
        <authorList>
            <person name="Robinson A.J."/>
            <person name="Natvig D.O."/>
        </authorList>
    </citation>
    <scope>NUCLEOTIDE SEQUENCE [LARGE SCALE GENOMIC DNA]</scope>
    <source>
        <strain evidence="3 4">CBS 110550</strain>
    </source>
</reference>
<sequence length="352" mass="38036">MTLATDRFPRPPYDIEIEPLVEIAADNTESFVGNFDLKKLREEALRREHPRTQALLADKTVTCQDVVIPGPRNDLTLTVVRPAGERSEPRPCIFYIHGGAMVRSDRYAGLDCSTIWARELGAITISVEYGLAPENAGTGPAEDCYAALVWAGKHADALGIDANKLILYGVSAGGGLAASVALMMRDKKGGHPVALRGLFLKAPMLDDRAVSVSAQQFVTGPMYNSTINRAAWRCLLGERAGSTADVVSAYEAPARAQDLSGLPPTYLDCGTADPFRDDNAAFAAKLWEGGVHAEFHAWPGAPHAFDRIAPDAAISKLAKATRLAWLRRILETEIKRQSGQVTNGKVSQQTIE</sequence>
<dbReference type="Pfam" id="PF07859">
    <property type="entry name" value="Abhydrolase_3"/>
    <property type="match status" value="1"/>
</dbReference>
<evidence type="ECO:0000313" key="4">
    <source>
        <dbReference type="Proteomes" id="UP000293360"/>
    </source>
</evidence>
<dbReference type="AlphaFoldDB" id="A0A4Q4TQL6"/>
<dbReference type="InterPro" id="IPR050300">
    <property type="entry name" value="GDXG_lipolytic_enzyme"/>
</dbReference>
<dbReference type="PANTHER" id="PTHR48081:SF8">
    <property type="entry name" value="ALPHA_BETA HYDROLASE FOLD-3 DOMAIN-CONTAINING PROTEIN-RELATED"/>
    <property type="match status" value="1"/>
</dbReference>
<accession>A0A4Q4TQL6</accession>
<dbReference type="SUPFAM" id="SSF53474">
    <property type="entry name" value="alpha/beta-Hydrolases"/>
    <property type="match status" value="1"/>
</dbReference>
<feature type="domain" description="Alpha/beta hydrolase fold-3" evidence="2">
    <location>
        <begin position="93"/>
        <end position="305"/>
    </location>
</feature>
<protein>
    <recommendedName>
        <fullName evidence="2">Alpha/beta hydrolase fold-3 domain-containing protein</fullName>
    </recommendedName>
</protein>
<organism evidence="3 4">
    <name type="scientific">Monosporascus ibericus</name>
    <dbReference type="NCBI Taxonomy" id="155417"/>
    <lineage>
        <taxon>Eukaryota</taxon>
        <taxon>Fungi</taxon>
        <taxon>Dikarya</taxon>
        <taxon>Ascomycota</taxon>
        <taxon>Pezizomycotina</taxon>
        <taxon>Sordariomycetes</taxon>
        <taxon>Xylariomycetidae</taxon>
        <taxon>Xylariales</taxon>
        <taxon>Xylariales incertae sedis</taxon>
        <taxon>Monosporascus</taxon>
    </lineage>
</organism>
<dbReference type="PANTHER" id="PTHR48081">
    <property type="entry name" value="AB HYDROLASE SUPERFAMILY PROTEIN C4A8.06C"/>
    <property type="match status" value="1"/>
</dbReference>
<dbReference type="InterPro" id="IPR013094">
    <property type="entry name" value="AB_hydrolase_3"/>
</dbReference>
<name>A0A4Q4TQL6_9PEZI</name>
<evidence type="ECO:0000259" key="2">
    <source>
        <dbReference type="Pfam" id="PF07859"/>
    </source>
</evidence>
<dbReference type="GO" id="GO:0016787">
    <property type="term" value="F:hydrolase activity"/>
    <property type="evidence" value="ECO:0007669"/>
    <property type="project" value="UniProtKB-KW"/>
</dbReference>
<dbReference type="Gene3D" id="3.40.50.1820">
    <property type="entry name" value="alpha/beta hydrolase"/>
    <property type="match status" value="1"/>
</dbReference>
<keyword evidence="1" id="KW-0378">Hydrolase</keyword>
<evidence type="ECO:0000313" key="3">
    <source>
        <dbReference type="EMBL" id="RYP09635.1"/>
    </source>
</evidence>
<comment type="caution">
    <text evidence="3">The sequence shown here is derived from an EMBL/GenBank/DDBJ whole genome shotgun (WGS) entry which is preliminary data.</text>
</comment>
<dbReference type="STRING" id="155417.A0A4Q4TQL6"/>
<dbReference type="Proteomes" id="UP000293360">
    <property type="component" value="Unassembled WGS sequence"/>
</dbReference>
<dbReference type="OrthoDB" id="433474at2759"/>
<dbReference type="EMBL" id="QJNU01000032">
    <property type="protein sequence ID" value="RYP09635.1"/>
    <property type="molecule type" value="Genomic_DNA"/>
</dbReference>
<keyword evidence="4" id="KW-1185">Reference proteome</keyword>
<proteinExistence type="predicted"/>
<evidence type="ECO:0000256" key="1">
    <source>
        <dbReference type="ARBA" id="ARBA00022801"/>
    </source>
</evidence>
<gene>
    <name evidence="3" type="ORF">DL764_001177</name>
</gene>
<dbReference type="InterPro" id="IPR029058">
    <property type="entry name" value="AB_hydrolase_fold"/>
</dbReference>